<sequence>MAPAVEPPVCRMAATPYPAYKWHWTHHCTGSVGPRKRSAAGHGPSREPPVCRVAATPYPAYKWHWAHHCTGFVDPRKRSAAGHGPQGAVCMPGGGYAYPAYKRHWAHP</sequence>
<dbReference type="EMBL" id="JACLQZ010000001">
    <property type="protein sequence ID" value="MBC2872945.1"/>
    <property type="molecule type" value="Genomic_DNA"/>
</dbReference>
<organism evidence="1 2">
    <name type="scientific">Klebsiella pneumoniae</name>
    <dbReference type="NCBI Taxonomy" id="573"/>
    <lineage>
        <taxon>Bacteria</taxon>
        <taxon>Pseudomonadati</taxon>
        <taxon>Pseudomonadota</taxon>
        <taxon>Gammaproteobacteria</taxon>
        <taxon>Enterobacterales</taxon>
        <taxon>Enterobacteriaceae</taxon>
        <taxon>Klebsiella/Raoultella group</taxon>
        <taxon>Klebsiella</taxon>
        <taxon>Klebsiella pneumoniae complex</taxon>
    </lineage>
</organism>
<proteinExistence type="predicted"/>
<comment type="caution">
    <text evidence="1">The sequence shown here is derived from an EMBL/GenBank/DDBJ whole genome shotgun (WGS) entry which is preliminary data.</text>
</comment>
<gene>
    <name evidence="1" type="ORF">H7U18_11890</name>
</gene>
<evidence type="ECO:0000313" key="2">
    <source>
        <dbReference type="Proteomes" id="UP000629923"/>
    </source>
</evidence>
<evidence type="ECO:0000313" key="1">
    <source>
        <dbReference type="EMBL" id="MBC2872945.1"/>
    </source>
</evidence>
<dbReference type="AlphaFoldDB" id="A0A923ERH5"/>
<name>A0A923ERH5_KLEPN</name>
<reference evidence="1" key="1">
    <citation type="submission" date="2020-08" db="EMBL/GenBank/DDBJ databases">
        <title>Tigecycline and colistin resistance in Klebsiella pneumoniae.</title>
        <authorList>
            <person name="Ramesh N."/>
            <person name="Shanthini T."/>
            <person name="Prasanth M."/>
            <person name="Senthilkumar N."/>
            <person name="Meesala Krishna M."/>
            <person name="Guruswami G."/>
        </authorList>
    </citation>
    <scope>NUCLEOTIDE SEQUENCE</scope>
    <source>
        <strain evidence="1">SHM 84C</strain>
    </source>
</reference>
<protein>
    <submittedName>
        <fullName evidence="1">Uncharacterized protein</fullName>
    </submittedName>
</protein>
<dbReference type="Proteomes" id="UP000629923">
    <property type="component" value="Unassembled WGS sequence"/>
</dbReference>
<accession>A0A923ERH5</accession>